<evidence type="ECO:0000259" key="2">
    <source>
        <dbReference type="PROSITE" id="PS50914"/>
    </source>
</evidence>
<dbReference type="InterPro" id="IPR051686">
    <property type="entry name" value="Lipoprotein_DolP"/>
</dbReference>
<dbReference type="SMART" id="SM00749">
    <property type="entry name" value="BON"/>
    <property type="match status" value="1"/>
</dbReference>
<feature type="compositionally biased region" description="Basic and acidic residues" evidence="1">
    <location>
        <begin position="132"/>
        <end position="142"/>
    </location>
</feature>
<protein>
    <submittedName>
        <fullName evidence="3">BON domain-containing protein</fullName>
    </submittedName>
</protein>
<evidence type="ECO:0000313" key="4">
    <source>
        <dbReference type="Proteomes" id="UP000439983"/>
    </source>
</evidence>
<dbReference type="PANTHER" id="PTHR34606:SF15">
    <property type="entry name" value="BON DOMAIN-CONTAINING PROTEIN"/>
    <property type="match status" value="1"/>
</dbReference>
<feature type="domain" description="BON" evidence="2">
    <location>
        <begin position="152"/>
        <end position="220"/>
    </location>
</feature>
<sequence length="230" mass="26920">MARKRESDRSREDFSRFRESERDRYGAPYDYEREWRRARERFGEAPRGADYENSMYFPNPETRYAGRYRGMEEDYDRWNRERAFGDYYGSGYGYRGQRPYRSHEAPWEGRRQRGFIDRASDEVASWFGDEEAERRREMDQHRGKGPKGYTRPDTRIQEDVSDRLSDDGALDASNIEVSVLNGEVQLSGFVDSKWAKRRAEDCADDVSGVTHVQNNIRVQPSAGTSTGTIT</sequence>
<dbReference type="EMBL" id="WITC01000061">
    <property type="protein sequence ID" value="MQX16372.1"/>
    <property type="molecule type" value="Genomic_DNA"/>
</dbReference>
<reference evidence="3 4" key="1">
    <citation type="journal article" date="2013" name="Genome Biol.">
        <title>Comparative genomics of the core and accessory genomes of 48 Sinorhizobium strains comprising five genospecies.</title>
        <authorList>
            <person name="Sugawara M."/>
            <person name="Epstein B."/>
            <person name="Badgley B.D."/>
            <person name="Unno T."/>
            <person name="Xu L."/>
            <person name="Reese J."/>
            <person name="Gyaneshwar P."/>
            <person name="Denny R."/>
            <person name="Mudge J."/>
            <person name="Bharti A.K."/>
            <person name="Farmer A.D."/>
            <person name="May G.D."/>
            <person name="Woodward J.E."/>
            <person name="Medigue C."/>
            <person name="Vallenet D."/>
            <person name="Lajus A."/>
            <person name="Rouy Z."/>
            <person name="Martinez-Vaz B."/>
            <person name="Tiffin P."/>
            <person name="Young N.D."/>
            <person name="Sadowsky M.J."/>
        </authorList>
    </citation>
    <scope>NUCLEOTIDE SEQUENCE [LARGE SCALE GENOMIC DNA]</scope>
    <source>
        <strain evidence="3 4">USDA4894</strain>
    </source>
</reference>
<dbReference type="OrthoDB" id="680465at2"/>
<dbReference type="PROSITE" id="PS50914">
    <property type="entry name" value="BON"/>
    <property type="match status" value="1"/>
</dbReference>
<dbReference type="RefSeq" id="WP_153440300.1">
    <property type="nucleotide sequence ID" value="NZ_CP121660.1"/>
</dbReference>
<dbReference type="NCBIfam" id="NF033157">
    <property type="entry name" value="SWFGD_domain"/>
    <property type="match status" value="1"/>
</dbReference>
<dbReference type="Proteomes" id="UP000439983">
    <property type="component" value="Unassembled WGS sequence"/>
</dbReference>
<feature type="region of interest" description="Disordered" evidence="1">
    <location>
        <begin position="1"/>
        <end position="22"/>
    </location>
</feature>
<dbReference type="PANTHER" id="PTHR34606">
    <property type="entry name" value="BON DOMAIN-CONTAINING PROTEIN"/>
    <property type="match status" value="1"/>
</dbReference>
<dbReference type="InterPro" id="IPR014004">
    <property type="entry name" value="Transpt-assoc_nodulatn_dom_bac"/>
</dbReference>
<feature type="region of interest" description="Disordered" evidence="1">
    <location>
        <begin position="128"/>
        <end position="168"/>
    </location>
</feature>
<name>A0A6N7LF20_SINTE</name>
<feature type="compositionally biased region" description="Basic and acidic residues" evidence="1">
    <location>
        <begin position="150"/>
        <end position="166"/>
    </location>
</feature>
<dbReference type="Pfam" id="PF04972">
    <property type="entry name" value="BON"/>
    <property type="match status" value="1"/>
</dbReference>
<dbReference type="AlphaFoldDB" id="A0A6N7LF20"/>
<evidence type="ECO:0000256" key="1">
    <source>
        <dbReference type="SAM" id="MobiDB-lite"/>
    </source>
</evidence>
<dbReference type="InterPro" id="IPR007055">
    <property type="entry name" value="BON_dom"/>
</dbReference>
<gene>
    <name evidence="3" type="ORF">GHK62_16830</name>
</gene>
<accession>A0A6N7LF20</accession>
<proteinExistence type="predicted"/>
<organism evidence="3 4">
    <name type="scientific">Sinorhizobium terangae</name>
    <dbReference type="NCBI Taxonomy" id="110322"/>
    <lineage>
        <taxon>Bacteria</taxon>
        <taxon>Pseudomonadati</taxon>
        <taxon>Pseudomonadota</taxon>
        <taxon>Alphaproteobacteria</taxon>
        <taxon>Hyphomicrobiales</taxon>
        <taxon>Rhizobiaceae</taxon>
        <taxon>Sinorhizobium/Ensifer group</taxon>
        <taxon>Sinorhizobium</taxon>
    </lineage>
</organism>
<comment type="caution">
    <text evidence="3">The sequence shown here is derived from an EMBL/GenBank/DDBJ whole genome shotgun (WGS) entry which is preliminary data.</text>
</comment>
<dbReference type="Gene3D" id="3.30.1340.30">
    <property type="match status" value="1"/>
</dbReference>
<evidence type="ECO:0000313" key="3">
    <source>
        <dbReference type="EMBL" id="MQX16372.1"/>
    </source>
</evidence>
<keyword evidence="4" id="KW-1185">Reference proteome</keyword>
<dbReference type="InterPro" id="IPR047800">
    <property type="entry name" value="SWFGD_dom"/>
</dbReference>